<evidence type="ECO:0000256" key="1">
    <source>
        <dbReference type="SAM" id="Phobius"/>
    </source>
</evidence>
<evidence type="ECO:0000313" key="3">
    <source>
        <dbReference type="Proteomes" id="UP001597506"/>
    </source>
</evidence>
<keyword evidence="1" id="KW-0472">Membrane</keyword>
<accession>A0ABW5RL46</accession>
<comment type="caution">
    <text evidence="2">The sequence shown here is derived from an EMBL/GenBank/DDBJ whole genome shotgun (WGS) entry which is preliminary data.</text>
</comment>
<reference evidence="3" key="1">
    <citation type="journal article" date="2019" name="Int. J. Syst. Evol. Microbiol.">
        <title>The Global Catalogue of Microorganisms (GCM) 10K type strain sequencing project: providing services to taxonomists for standard genome sequencing and annotation.</title>
        <authorList>
            <consortium name="The Broad Institute Genomics Platform"/>
            <consortium name="The Broad Institute Genome Sequencing Center for Infectious Disease"/>
            <person name="Wu L."/>
            <person name="Ma J."/>
        </authorList>
    </citation>
    <scope>NUCLEOTIDE SEQUENCE [LARGE SCALE GENOMIC DNA]</scope>
    <source>
        <strain evidence="3">KCTC 3913</strain>
    </source>
</reference>
<name>A0ABW5RL46_9BACI</name>
<dbReference type="RefSeq" id="WP_377931694.1">
    <property type="nucleotide sequence ID" value="NZ_JBHUMF010000001.1"/>
</dbReference>
<evidence type="ECO:0000313" key="2">
    <source>
        <dbReference type="EMBL" id="MFD2679232.1"/>
    </source>
</evidence>
<dbReference type="Proteomes" id="UP001597506">
    <property type="component" value="Unassembled WGS sequence"/>
</dbReference>
<keyword evidence="3" id="KW-1185">Reference proteome</keyword>
<protein>
    <recommendedName>
        <fullName evidence="4">Type VII secretion protein EssA</fullName>
    </recommendedName>
</protein>
<sequence>MKRYFTAILLCTLFIVPLVFSLNTKAEDPIINSIEKVLTEEAYYTKESVAVKDFIDVHTDVAINEEETKEYKVKVLFVTYEQTRDDFFQFQKGEIYYYNLDEEKLLDTSSVIMNDELKNFAQDHKEDVKKHLTAGSQFLFILLVFLSILIIPFFVMVFHHLGTSDNTSL</sequence>
<keyword evidence="1" id="KW-0812">Transmembrane</keyword>
<dbReference type="EMBL" id="JBHUMF010000001">
    <property type="protein sequence ID" value="MFD2679232.1"/>
    <property type="molecule type" value="Genomic_DNA"/>
</dbReference>
<gene>
    <name evidence="2" type="ORF">ACFSUL_00550</name>
</gene>
<feature type="transmembrane region" description="Helical" evidence="1">
    <location>
        <begin position="138"/>
        <end position="158"/>
    </location>
</feature>
<evidence type="ECO:0008006" key="4">
    <source>
        <dbReference type="Google" id="ProtNLM"/>
    </source>
</evidence>
<proteinExistence type="predicted"/>
<keyword evidence="1" id="KW-1133">Transmembrane helix</keyword>
<organism evidence="2 3">
    <name type="scientific">Bacillus seohaeanensis</name>
    <dbReference type="NCBI Taxonomy" id="284580"/>
    <lineage>
        <taxon>Bacteria</taxon>
        <taxon>Bacillati</taxon>
        <taxon>Bacillota</taxon>
        <taxon>Bacilli</taxon>
        <taxon>Bacillales</taxon>
        <taxon>Bacillaceae</taxon>
        <taxon>Bacillus</taxon>
    </lineage>
</organism>